<evidence type="ECO:0000256" key="8">
    <source>
        <dbReference type="ARBA" id="ARBA00023027"/>
    </source>
</evidence>
<keyword evidence="4" id="KW-0479">Metal-binding</keyword>
<evidence type="ECO:0000256" key="3">
    <source>
        <dbReference type="ARBA" id="ARBA00012228"/>
    </source>
</evidence>
<dbReference type="GO" id="GO:0052856">
    <property type="term" value="F:NAD(P)HX epimerase activity"/>
    <property type="evidence" value="ECO:0007669"/>
    <property type="project" value="UniProtKB-EC"/>
</dbReference>
<evidence type="ECO:0000313" key="11">
    <source>
        <dbReference type="EMBL" id="VAW12066.1"/>
    </source>
</evidence>
<dbReference type="SUPFAM" id="SSF64153">
    <property type="entry name" value="YjeF N-terminal domain-like"/>
    <property type="match status" value="1"/>
</dbReference>
<dbReference type="PANTHER" id="PTHR13232">
    <property type="entry name" value="NAD(P)H-HYDRATE EPIMERASE"/>
    <property type="match status" value="1"/>
</dbReference>
<dbReference type="Gene3D" id="3.40.50.10260">
    <property type="entry name" value="YjeF N-terminal domain"/>
    <property type="match status" value="1"/>
</dbReference>
<organism evidence="11">
    <name type="scientific">hydrothermal vent metagenome</name>
    <dbReference type="NCBI Taxonomy" id="652676"/>
    <lineage>
        <taxon>unclassified sequences</taxon>
        <taxon>metagenomes</taxon>
        <taxon>ecological metagenomes</taxon>
    </lineage>
</organism>
<dbReference type="GO" id="GO:0046872">
    <property type="term" value="F:metal ion binding"/>
    <property type="evidence" value="ECO:0007669"/>
    <property type="project" value="UniProtKB-KW"/>
</dbReference>
<dbReference type="GO" id="GO:0016829">
    <property type="term" value="F:lyase activity"/>
    <property type="evidence" value="ECO:0007669"/>
    <property type="project" value="UniProtKB-KW"/>
</dbReference>
<dbReference type="PROSITE" id="PS51385">
    <property type="entry name" value="YJEF_N"/>
    <property type="match status" value="1"/>
</dbReference>
<keyword evidence="8" id="KW-0520">NAD</keyword>
<comment type="catalytic activity">
    <reaction evidence="1">
        <text>(6R)-NADHX = (6S)-NADHX</text>
        <dbReference type="Rhea" id="RHEA:32215"/>
        <dbReference type="ChEBI" id="CHEBI:64074"/>
        <dbReference type="ChEBI" id="CHEBI:64075"/>
        <dbReference type="EC" id="5.1.99.6"/>
    </reaction>
</comment>
<gene>
    <name evidence="11" type="ORF">MNBD_BACTEROID05-202</name>
</gene>
<keyword evidence="11" id="KW-0456">Lyase</keyword>
<dbReference type="GO" id="GO:0000166">
    <property type="term" value="F:nucleotide binding"/>
    <property type="evidence" value="ECO:0007669"/>
    <property type="project" value="UniProtKB-KW"/>
</dbReference>
<keyword evidence="6" id="KW-0521">NADP</keyword>
<evidence type="ECO:0000256" key="5">
    <source>
        <dbReference type="ARBA" id="ARBA00022741"/>
    </source>
</evidence>
<reference evidence="11" key="1">
    <citation type="submission" date="2018-06" db="EMBL/GenBank/DDBJ databases">
        <authorList>
            <person name="Zhirakovskaya E."/>
        </authorList>
    </citation>
    <scope>NUCLEOTIDE SEQUENCE</scope>
</reference>
<keyword evidence="9 11" id="KW-0413">Isomerase</keyword>
<comment type="catalytic activity">
    <reaction evidence="2">
        <text>(6R)-NADPHX = (6S)-NADPHX</text>
        <dbReference type="Rhea" id="RHEA:32227"/>
        <dbReference type="ChEBI" id="CHEBI:64076"/>
        <dbReference type="ChEBI" id="CHEBI:64077"/>
        <dbReference type="EC" id="5.1.99.6"/>
    </reaction>
</comment>
<dbReference type="InterPro" id="IPR032976">
    <property type="entry name" value="YJEFN_prot_NAXE-like"/>
</dbReference>
<dbReference type="NCBIfam" id="TIGR00197">
    <property type="entry name" value="yjeF_nterm"/>
    <property type="match status" value="1"/>
</dbReference>
<dbReference type="EC" id="5.1.99.6" evidence="3"/>
<dbReference type="Pfam" id="PF03853">
    <property type="entry name" value="YjeF_N"/>
    <property type="match status" value="1"/>
</dbReference>
<evidence type="ECO:0000256" key="9">
    <source>
        <dbReference type="ARBA" id="ARBA00023235"/>
    </source>
</evidence>
<accession>A0A3B0TY94</accession>
<dbReference type="InterPro" id="IPR004443">
    <property type="entry name" value="YjeF_N_dom"/>
</dbReference>
<protein>
    <recommendedName>
        <fullName evidence="3">NAD(P)H-hydrate epimerase</fullName>
        <ecNumber evidence="3">5.1.99.6</ecNumber>
    </recommendedName>
</protein>
<evidence type="ECO:0000259" key="10">
    <source>
        <dbReference type="PROSITE" id="PS51385"/>
    </source>
</evidence>
<sequence length="236" mass="25859">MNQGVTVKQIQKVDKVAIEKYGIPSIVLMENAGKISATEIIRILKRKKKALSSLKVSIVCGLGNNAGDGFVIARYLKEQNVNVDIFLIGRGADLKKDATINYNICRRLKYAVKEIKGNNTKQFAQFSQNISQVDLIVDAIFGVGLSRKIQDPFHSIIDCINRVATKVICIDVPSGIDGTTGKIHGIAVKADWTLTFSFAKQGLFKNQGLVFSGSLKVLDIGIPRAIKERVFGCGYK</sequence>
<keyword evidence="7" id="KW-0630">Potassium</keyword>
<dbReference type="HAMAP" id="MF_01966">
    <property type="entry name" value="NADHX_epimerase"/>
    <property type="match status" value="1"/>
</dbReference>
<name>A0A3B0TY94_9ZZZZ</name>
<evidence type="ECO:0000256" key="7">
    <source>
        <dbReference type="ARBA" id="ARBA00022958"/>
    </source>
</evidence>
<evidence type="ECO:0000256" key="6">
    <source>
        <dbReference type="ARBA" id="ARBA00022857"/>
    </source>
</evidence>
<proteinExistence type="inferred from homology"/>
<dbReference type="GO" id="GO:0005739">
    <property type="term" value="C:mitochondrion"/>
    <property type="evidence" value="ECO:0007669"/>
    <property type="project" value="TreeGrafter"/>
</dbReference>
<evidence type="ECO:0000256" key="4">
    <source>
        <dbReference type="ARBA" id="ARBA00022723"/>
    </source>
</evidence>
<dbReference type="AlphaFoldDB" id="A0A3B0TY94"/>
<keyword evidence="5" id="KW-0547">Nucleotide-binding</keyword>
<feature type="domain" description="YjeF N-terminal" evidence="10">
    <location>
        <begin position="10"/>
        <end position="228"/>
    </location>
</feature>
<dbReference type="InterPro" id="IPR036652">
    <property type="entry name" value="YjeF_N_dom_sf"/>
</dbReference>
<dbReference type="EMBL" id="UOEN01000071">
    <property type="protein sequence ID" value="VAW12066.1"/>
    <property type="molecule type" value="Genomic_DNA"/>
</dbReference>
<dbReference type="PANTHER" id="PTHR13232:SF10">
    <property type="entry name" value="NAD(P)H-HYDRATE EPIMERASE"/>
    <property type="match status" value="1"/>
</dbReference>
<evidence type="ECO:0000256" key="2">
    <source>
        <dbReference type="ARBA" id="ARBA00000909"/>
    </source>
</evidence>
<evidence type="ECO:0000256" key="1">
    <source>
        <dbReference type="ARBA" id="ARBA00000013"/>
    </source>
</evidence>